<evidence type="ECO:0000313" key="3">
    <source>
        <dbReference type="Proteomes" id="UP000185003"/>
    </source>
</evidence>
<dbReference type="Proteomes" id="UP000185003">
    <property type="component" value="Unassembled WGS sequence"/>
</dbReference>
<keyword evidence="1" id="KW-0732">Signal</keyword>
<protein>
    <recommendedName>
        <fullName evidence="4">Curli production assembly/transport component CsgG</fullName>
    </recommendedName>
</protein>
<feature type="chain" id="PRO_5012500881" description="Curli production assembly/transport component CsgG" evidence="1">
    <location>
        <begin position="20"/>
        <end position="214"/>
    </location>
</feature>
<proteinExistence type="predicted"/>
<gene>
    <name evidence="2" type="ORF">SAMN04488055_2835</name>
</gene>
<sequence length="214" mass="23735">MNMKQVVMPLLAMVLSVSAVNAQTAKDVFDKTQKITYLGIDFTKTKLIGDAAAKTDQIVDHNLKSINQKVVNESKKFDIAGAFKRDEVSTDIGPVNKRNDKIDPDKILSDNSDDYQALKPEDVTALVKGFDFGGKTGIGLLFVMEGVNKTKKEVSMFVTLIDLKAKKVLFTDRVTGPFNKIAFGFENTWLGGIANAIDNIEKKKYKEWKSSYGE</sequence>
<evidence type="ECO:0000313" key="2">
    <source>
        <dbReference type="EMBL" id="SIO08193.1"/>
    </source>
</evidence>
<name>A0A1N6GKY9_9BACT</name>
<dbReference type="AlphaFoldDB" id="A0A1N6GKY9"/>
<accession>A0A1N6GKY9</accession>
<dbReference type="EMBL" id="FSRA01000001">
    <property type="protein sequence ID" value="SIO08193.1"/>
    <property type="molecule type" value="Genomic_DNA"/>
</dbReference>
<organism evidence="2 3">
    <name type="scientific">Chitinophaga niabensis</name>
    <dbReference type="NCBI Taxonomy" id="536979"/>
    <lineage>
        <taxon>Bacteria</taxon>
        <taxon>Pseudomonadati</taxon>
        <taxon>Bacteroidota</taxon>
        <taxon>Chitinophagia</taxon>
        <taxon>Chitinophagales</taxon>
        <taxon>Chitinophagaceae</taxon>
        <taxon>Chitinophaga</taxon>
    </lineage>
</organism>
<reference evidence="2 3" key="1">
    <citation type="submission" date="2016-11" db="EMBL/GenBank/DDBJ databases">
        <authorList>
            <person name="Jaros S."/>
            <person name="Januszkiewicz K."/>
            <person name="Wedrychowicz H."/>
        </authorList>
    </citation>
    <scope>NUCLEOTIDE SEQUENCE [LARGE SCALE GENOMIC DNA]</scope>
    <source>
        <strain evidence="2 3">DSM 24787</strain>
    </source>
</reference>
<dbReference type="STRING" id="536979.SAMN04488055_2835"/>
<evidence type="ECO:0000256" key="1">
    <source>
        <dbReference type="SAM" id="SignalP"/>
    </source>
</evidence>
<keyword evidence="3" id="KW-1185">Reference proteome</keyword>
<evidence type="ECO:0008006" key="4">
    <source>
        <dbReference type="Google" id="ProtNLM"/>
    </source>
</evidence>
<feature type="signal peptide" evidence="1">
    <location>
        <begin position="1"/>
        <end position="19"/>
    </location>
</feature>